<gene>
    <name evidence="2" type="ORF">B0T19DRAFT_111148</name>
</gene>
<accession>A0AAE0IWV7</accession>
<proteinExistence type="predicted"/>
<sequence length="119" mass="13324">MPLPSRIDPRDTERRHDQGMEPHDGTRAIDDGPPVSISRRTGIKIGDIHQVRKFYTQRLRNCQPTACELICTAWVKAIAPERDVTPMRGIVSALTHRDPAAGNHSSSLQRLAVGEWHPT</sequence>
<evidence type="ECO:0000256" key="1">
    <source>
        <dbReference type="SAM" id="MobiDB-lite"/>
    </source>
</evidence>
<reference evidence="2" key="2">
    <citation type="submission" date="2023-06" db="EMBL/GenBank/DDBJ databases">
        <authorList>
            <consortium name="Lawrence Berkeley National Laboratory"/>
            <person name="Haridas S."/>
            <person name="Hensen N."/>
            <person name="Bonometti L."/>
            <person name="Westerberg I."/>
            <person name="Brannstrom I.O."/>
            <person name="Guillou S."/>
            <person name="Cros-Aarteil S."/>
            <person name="Calhoun S."/>
            <person name="Kuo A."/>
            <person name="Mondo S."/>
            <person name="Pangilinan J."/>
            <person name="Riley R."/>
            <person name="Labutti K."/>
            <person name="Andreopoulos B."/>
            <person name="Lipzen A."/>
            <person name="Chen C."/>
            <person name="Yanf M."/>
            <person name="Daum C."/>
            <person name="Ng V."/>
            <person name="Clum A."/>
            <person name="Steindorff A."/>
            <person name="Ohm R."/>
            <person name="Martin F."/>
            <person name="Silar P."/>
            <person name="Natvig D."/>
            <person name="Lalanne C."/>
            <person name="Gautier V."/>
            <person name="Ament-Velasquez S.L."/>
            <person name="Kruys A."/>
            <person name="Hutchinson M.I."/>
            <person name="Powell A.J."/>
            <person name="Barry K."/>
            <person name="Miller A.N."/>
            <person name="Grigoriev I.V."/>
            <person name="Debuchy R."/>
            <person name="Gladieux P."/>
            <person name="Thoren M.H."/>
            <person name="Johannesson H."/>
        </authorList>
    </citation>
    <scope>NUCLEOTIDE SEQUENCE</scope>
    <source>
        <strain evidence="2">SMH4131-1</strain>
    </source>
</reference>
<keyword evidence="3" id="KW-1185">Reference proteome</keyword>
<reference evidence="2" key="1">
    <citation type="journal article" date="2023" name="Mol. Phylogenet. Evol.">
        <title>Genome-scale phylogeny and comparative genomics of the fungal order Sordariales.</title>
        <authorList>
            <person name="Hensen N."/>
            <person name="Bonometti L."/>
            <person name="Westerberg I."/>
            <person name="Brannstrom I.O."/>
            <person name="Guillou S."/>
            <person name="Cros-Aarteil S."/>
            <person name="Calhoun S."/>
            <person name="Haridas S."/>
            <person name="Kuo A."/>
            <person name="Mondo S."/>
            <person name="Pangilinan J."/>
            <person name="Riley R."/>
            <person name="LaButti K."/>
            <person name="Andreopoulos B."/>
            <person name="Lipzen A."/>
            <person name="Chen C."/>
            <person name="Yan M."/>
            <person name="Daum C."/>
            <person name="Ng V."/>
            <person name="Clum A."/>
            <person name="Steindorff A."/>
            <person name="Ohm R.A."/>
            <person name="Martin F."/>
            <person name="Silar P."/>
            <person name="Natvig D.O."/>
            <person name="Lalanne C."/>
            <person name="Gautier V."/>
            <person name="Ament-Velasquez S.L."/>
            <person name="Kruys A."/>
            <person name="Hutchinson M.I."/>
            <person name="Powell A.J."/>
            <person name="Barry K."/>
            <person name="Miller A.N."/>
            <person name="Grigoriev I.V."/>
            <person name="Debuchy R."/>
            <person name="Gladieux P."/>
            <person name="Hiltunen Thoren M."/>
            <person name="Johannesson H."/>
        </authorList>
    </citation>
    <scope>NUCLEOTIDE SEQUENCE</scope>
    <source>
        <strain evidence="2">SMH4131-1</strain>
    </source>
</reference>
<feature type="compositionally biased region" description="Basic and acidic residues" evidence="1">
    <location>
        <begin position="7"/>
        <end position="30"/>
    </location>
</feature>
<evidence type="ECO:0000313" key="2">
    <source>
        <dbReference type="EMBL" id="KAK3332771.1"/>
    </source>
</evidence>
<dbReference type="AlphaFoldDB" id="A0AAE0IWV7"/>
<feature type="region of interest" description="Disordered" evidence="1">
    <location>
        <begin position="97"/>
        <end position="119"/>
    </location>
</feature>
<organism evidence="2 3">
    <name type="scientific">Cercophora scortea</name>
    <dbReference type="NCBI Taxonomy" id="314031"/>
    <lineage>
        <taxon>Eukaryota</taxon>
        <taxon>Fungi</taxon>
        <taxon>Dikarya</taxon>
        <taxon>Ascomycota</taxon>
        <taxon>Pezizomycotina</taxon>
        <taxon>Sordariomycetes</taxon>
        <taxon>Sordariomycetidae</taxon>
        <taxon>Sordariales</taxon>
        <taxon>Lasiosphaeriaceae</taxon>
        <taxon>Cercophora</taxon>
    </lineage>
</organism>
<dbReference type="EMBL" id="JAUEPO010000002">
    <property type="protein sequence ID" value="KAK3332771.1"/>
    <property type="molecule type" value="Genomic_DNA"/>
</dbReference>
<comment type="caution">
    <text evidence="2">The sequence shown here is derived from an EMBL/GenBank/DDBJ whole genome shotgun (WGS) entry which is preliminary data.</text>
</comment>
<dbReference type="Proteomes" id="UP001286456">
    <property type="component" value="Unassembled WGS sequence"/>
</dbReference>
<feature type="region of interest" description="Disordered" evidence="1">
    <location>
        <begin position="1"/>
        <end position="39"/>
    </location>
</feature>
<evidence type="ECO:0000313" key="3">
    <source>
        <dbReference type="Proteomes" id="UP001286456"/>
    </source>
</evidence>
<protein>
    <submittedName>
        <fullName evidence="2">Uncharacterized protein</fullName>
    </submittedName>
</protein>
<name>A0AAE0IWV7_9PEZI</name>